<dbReference type="InterPro" id="IPR027417">
    <property type="entry name" value="P-loop_NTPase"/>
</dbReference>
<evidence type="ECO:0000256" key="2">
    <source>
        <dbReference type="SAM" id="Coils"/>
    </source>
</evidence>
<dbReference type="SUPFAM" id="SSF52540">
    <property type="entry name" value="P-loop containing nucleoside triphosphate hydrolases"/>
    <property type="match status" value="1"/>
</dbReference>
<organism evidence="3 4">
    <name type="scientific">Halopseudomonas phragmitis</name>
    <dbReference type="NCBI Taxonomy" id="1931241"/>
    <lineage>
        <taxon>Bacteria</taxon>
        <taxon>Pseudomonadati</taxon>
        <taxon>Pseudomonadota</taxon>
        <taxon>Gammaproteobacteria</taxon>
        <taxon>Pseudomonadales</taxon>
        <taxon>Pseudomonadaceae</taxon>
        <taxon>Halopseudomonas</taxon>
    </lineage>
</organism>
<name>A0A1V0B5T3_9GAMM</name>
<dbReference type="EMBL" id="CP020100">
    <property type="protein sequence ID" value="AQZ95275.1"/>
    <property type="molecule type" value="Genomic_DNA"/>
</dbReference>
<keyword evidence="2" id="KW-0175">Coiled coil</keyword>
<evidence type="ECO:0000313" key="3">
    <source>
        <dbReference type="EMBL" id="AQZ95275.1"/>
    </source>
</evidence>
<evidence type="ECO:0000256" key="1">
    <source>
        <dbReference type="ARBA" id="ARBA00022679"/>
    </source>
</evidence>
<dbReference type="Pfam" id="PF13469">
    <property type="entry name" value="Sulfotransfer_3"/>
    <property type="match status" value="1"/>
</dbReference>
<dbReference type="KEGG" id="ppha:BVH74_11155"/>
<keyword evidence="4" id="KW-1185">Reference proteome</keyword>
<gene>
    <name evidence="3" type="ORF">BVH74_11155</name>
</gene>
<accession>A0A1V0B5T3</accession>
<feature type="coiled-coil region" evidence="2">
    <location>
        <begin position="400"/>
        <end position="490"/>
    </location>
</feature>
<dbReference type="AlphaFoldDB" id="A0A1V0B5T3"/>
<keyword evidence="1" id="KW-0808">Transferase</keyword>
<dbReference type="PANTHER" id="PTHR12788:SF10">
    <property type="entry name" value="PROTEIN-TYROSINE SULFOTRANSFERASE"/>
    <property type="match status" value="1"/>
</dbReference>
<dbReference type="Proteomes" id="UP000243488">
    <property type="component" value="Chromosome"/>
</dbReference>
<dbReference type="GO" id="GO:0008476">
    <property type="term" value="F:protein-tyrosine sulfotransferase activity"/>
    <property type="evidence" value="ECO:0007669"/>
    <property type="project" value="InterPro"/>
</dbReference>
<evidence type="ECO:0000313" key="4">
    <source>
        <dbReference type="Proteomes" id="UP000243488"/>
    </source>
</evidence>
<protein>
    <recommendedName>
        <fullName evidence="5">Sulfotransferase</fullName>
    </recommendedName>
</protein>
<proteinExistence type="predicted"/>
<feature type="coiled-coil region" evidence="2">
    <location>
        <begin position="274"/>
        <end position="350"/>
    </location>
</feature>
<evidence type="ECO:0008006" key="5">
    <source>
        <dbReference type="Google" id="ProtNLM"/>
    </source>
</evidence>
<reference evidence="3 4" key="1">
    <citation type="submission" date="2017-03" db="EMBL/GenBank/DDBJ databases">
        <title>Complete genome sequence of the novel DNRA strain Pseudomonas sp. S-6-2 isolated from Chinese polluted river sediment. Journal of Biotechnology.</title>
        <authorList>
            <person name="Li J."/>
            <person name="Xiang F."/>
            <person name="Wang L."/>
            <person name="Xi L."/>
            <person name="Liu J."/>
        </authorList>
    </citation>
    <scope>NUCLEOTIDE SEQUENCE [LARGE SCALE GENOMIC DNA]</scope>
    <source>
        <strain evidence="3 4">S-6-2</strain>
    </source>
</reference>
<dbReference type="Gene3D" id="3.40.50.300">
    <property type="entry name" value="P-loop containing nucleotide triphosphate hydrolases"/>
    <property type="match status" value="1"/>
</dbReference>
<dbReference type="InterPro" id="IPR026634">
    <property type="entry name" value="TPST-like"/>
</dbReference>
<dbReference type="STRING" id="1931241.BVH74_11155"/>
<dbReference type="PANTHER" id="PTHR12788">
    <property type="entry name" value="PROTEIN-TYROSINE SULFOTRANSFERASE 2"/>
    <property type="match status" value="1"/>
</dbReference>
<sequence>MGNALRGLDMRDDQLIFMISLPRSGSTMLQKILGTHSEIYTRSEPWLMLHPLYALKNDNIQTTYNARLAADGVHDFISGMGEDGESLYYQNIQSCYLSMYEPYLQSSGKSRFLDKTPRYYEVFDELQRTFPRAKFIIIYRNPLAVLNSILETWVKGRFELLKGYKSDLEQGLEFLTRDFSNYTNTYCVYYEELLASPEDQARLLFDFLELDFDPQCINYGKAPAEKWLYGDPKTVYEKDSPDAVHADEWVNKLSNPESYKVIAEYFQWLGKDRLEQLGYDADQLEAQLKEARETYSHPDDIKLSWRSLMRSEKGLLEDARKQLATLNNTVRSLRDRNKIVEDRLNESRELLKQKDIRIDDFHKIVQGKDLLNKDLNELIASKNSRIEGCQLDIKVRDEQLRALREENRARDDQIQVLVEEGKAQVKKLQEFAEQLEEKEKLIGARDEDLESVQSKVDVLEGLLKESVKEIQEKEREIEEKCARTERLEEVLDVLLDAKEELVAHKLLFSPRKKINAYRDLLVKFRAVRDRE</sequence>